<reference evidence="4" key="1">
    <citation type="journal article" date="2017" name="Biotechnol. Biofuels">
        <title>Evaluation of environmental bacterial communities as a factor affecting the growth of duckweed Lemna minor.</title>
        <authorList>
            <person name="Ishizawa H."/>
            <person name="Kuroda M."/>
            <person name="Morikawa M."/>
            <person name="Ike M."/>
        </authorList>
    </citation>
    <scope>NUCLEOTIDE SEQUENCE [LARGE SCALE GENOMIC DNA]</scope>
    <source>
        <strain evidence="4">H3</strain>
    </source>
</reference>
<dbReference type="PANTHER" id="PTHR30006:SF2">
    <property type="entry name" value="ABC TRANSPORTER SUBSTRATE-BINDING PROTEIN"/>
    <property type="match status" value="1"/>
</dbReference>
<dbReference type="AlphaFoldDB" id="A0A3G9GHY3"/>
<dbReference type="GO" id="GO:0015888">
    <property type="term" value="P:thiamine transport"/>
    <property type="evidence" value="ECO:0007669"/>
    <property type="project" value="InterPro"/>
</dbReference>
<dbReference type="NCBIfam" id="TIGR01254">
    <property type="entry name" value="sfuA"/>
    <property type="match status" value="1"/>
</dbReference>
<evidence type="ECO:0000256" key="2">
    <source>
        <dbReference type="SAM" id="SignalP"/>
    </source>
</evidence>
<dbReference type="GO" id="GO:0030976">
    <property type="term" value="F:thiamine pyrophosphate binding"/>
    <property type="evidence" value="ECO:0007669"/>
    <property type="project" value="TreeGrafter"/>
</dbReference>
<gene>
    <name evidence="3" type="ORF">DLM_2658</name>
</gene>
<proteinExistence type="predicted"/>
<dbReference type="EMBL" id="AP018823">
    <property type="protein sequence ID" value="BBF86259.1"/>
    <property type="molecule type" value="Genomic_DNA"/>
</dbReference>
<protein>
    <submittedName>
        <fullName evidence="3">Iron(III)-binding periplasmic protein SfuA</fullName>
    </submittedName>
</protein>
<dbReference type="GO" id="GO:0030288">
    <property type="term" value="C:outer membrane-bounded periplasmic space"/>
    <property type="evidence" value="ECO:0007669"/>
    <property type="project" value="TreeGrafter"/>
</dbReference>
<feature type="chain" id="PRO_5018192343" evidence="2">
    <location>
        <begin position="22"/>
        <end position="335"/>
    </location>
</feature>
<dbReference type="KEGG" id="amah:DLM_2658"/>
<accession>A0A3G9GHY3</accession>
<dbReference type="OrthoDB" id="5412681at2"/>
<dbReference type="InterPro" id="IPR005948">
    <property type="entry name" value="ThiB-like"/>
</dbReference>
<dbReference type="RefSeq" id="WP_089084483.1">
    <property type="nucleotide sequence ID" value="NZ_AP018823.1"/>
</dbReference>
<dbReference type="CDD" id="cd13545">
    <property type="entry name" value="PBP2_TbpA"/>
    <property type="match status" value="1"/>
</dbReference>
<dbReference type="GO" id="GO:0030975">
    <property type="term" value="F:thiamine binding"/>
    <property type="evidence" value="ECO:0007669"/>
    <property type="project" value="InterPro"/>
</dbReference>
<dbReference type="Pfam" id="PF13343">
    <property type="entry name" value="SBP_bac_6"/>
    <property type="match status" value="1"/>
</dbReference>
<reference evidence="3 4" key="2">
    <citation type="journal article" date="2017" name="Genome Announc.">
        <title>Draft genome sequence of Aquitalea magnusonii strain H3, a plant growth-promoting bacterium of duckweed Lemna minor.</title>
        <authorList>
            <person name="Ishizawa H."/>
            <person name="Kuroda M."/>
            <person name="Ike M."/>
        </authorList>
    </citation>
    <scope>NUCLEOTIDE SEQUENCE [LARGE SCALE GENOMIC DNA]</scope>
    <source>
        <strain evidence="3 4">H3</strain>
    </source>
</reference>
<reference evidence="4" key="3">
    <citation type="journal article" date="2017" name="Plant Physiol. Biochem.">
        <title>Differential oxidative and antioxidative response of duckweed Lemna minor toward plant growth promoting/inhibiting bacteria.</title>
        <authorList>
            <person name="Ishizawa H."/>
            <person name="Kuroda M."/>
            <person name="Morikawa M."/>
            <person name="Ike M."/>
        </authorList>
    </citation>
    <scope>NUCLEOTIDE SEQUENCE [LARGE SCALE GENOMIC DNA]</scope>
    <source>
        <strain evidence="4">H3</strain>
    </source>
</reference>
<name>A0A3G9GHY3_9NEIS</name>
<evidence type="ECO:0000313" key="4">
    <source>
        <dbReference type="Proteomes" id="UP000198290"/>
    </source>
</evidence>
<keyword evidence="1 2" id="KW-0732">Signal</keyword>
<dbReference type="STRING" id="332411.VI06_07290"/>
<dbReference type="Proteomes" id="UP000198290">
    <property type="component" value="Chromosome"/>
</dbReference>
<evidence type="ECO:0000256" key="1">
    <source>
        <dbReference type="ARBA" id="ARBA00022729"/>
    </source>
</evidence>
<evidence type="ECO:0000313" key="3">
    <source>
        <dbReference type="EMBL" id="BBF86259.1"/>
    </source>
</evidence>
<keyword evidence="4" id="KW-1185">Reference proteome</keyword>
<dbReference type="PANTHER" id="PTHR30006">
    <property type="entry name" value="THIAMINE-BINDING PERIPLASMIC PROTEIN-RELATED"/>
    <property type="match status" value="1"/>
</dbReference>
<organism evidence="3 4">
    <name type="scientific">Aquitalea magnusonii</name>
    <dbReference type="NCBI Taxonomy" id="332411"/>
    <lineage>
        <taxon>Bacteria</taxon>
        <taxon>Pseudomonadati</taxon>
        <taxon>Pseudomonadota</taxon>
        <taxon>Betaproteobacteria</taxon>
        <taxon>Neisseriales</taxon>
        <taxon>Chromobacteriaceae</taxon>
        <taxon>Aquitalea</taxon>
    </lineage>
</organism>
<dbReference type="Gene3D" id="3.40.190.10">
    <property type="entry name" value="Periplasmic binding protein-like II"/>
    <property type="match status" value="2"/>
</dbReference>
<dbReference type="SUPFAM" id="SSF53850">
    <property type="entry name" value="Periplasmic binding protein-like II"/>
    <property type="match status" value="1"/>
</dbReference>
<feature type="signal peptide" evidence="2">
    <location>
        <begin position="1"/>
        <end position="21"/>
    </location>
</feature>
<sequence length="335" mass="35941">MQLFKTTTLLAALLFAGLAHAAELRVLTHSSFAVAKPLLAEFEKQNGVKLSIIKAGDAGEMVNKLILTRANPIADVVYGIDNTLIGKAEAAGVLLPMSDKGGVVSLPGAVSIDYGYVTLNYDKAWFAKKQLPLPKTLDDLTRPAYKDLLVVENPATSSPGLAFLLSTISAMGEAKAMAFWGKLRDNGVKVSKGWTEAYYTDFSRNGGARPIVVSYATSPAAEVFYSKEKLTASPTGNLLLPGAVFQQVEGAALVKGGKEAALARKFVEFLRSDAVQKDIPTSMWMYPVQPGIALDPVFQHAEKPTAHTTPDSRQIAAKTTAWVGKWTRIVLKSGQ</sequence>